<evidence type="ECO:0000256" key="2">
    <source>
        <dbReference type="SAM" id="SignalP"/>
    </source>
</evidence>
<reference evidence="3 4" key="1">
    <citation type="submission" date="2018-11" db="EMBL/GenBank/DDBJ databases">
        <title>Genomic Encyclopedia of Type Strains, Phase IV (KMG-IV): sequencing the most valuable type-strain genomes for metagenomic binning, comparative biology and taxonomic classification.</title>
        <authorList>
            <person name="Goeker M."/>
        </authorList>
    </citation>
    <scope>NUCLEOTIDE SEQUENCE [LARGE SCALE GENOMIC DNA]</scope>
    <source>
        <strain evidence="3 4">DSM 21945</strain>
    </source>
</reference>
<feature type="signal peptide" evidence="2">
    <location>
        <begin position="1"/>
        <end position="19"/>
    </location>
</feature>
<dbReference type="RefSeq" id="WP_123421022.1">
    <property type="nucleotide sequence ID" value="NZ_JBLXEP010000004.1"/>
</dbReference>
<evidence type="ECO:0000313" key="4">
    <source>
        <dbReference type="Proteomes" id="UP000268033"/>
    </source>
</evidence>
<keyword evidence="1" id="KW-1133">Transmembrane helix</keyword>
<dbReference type="EMBL" id="RJUL01000003">
    <property type="protein sequence ID" value="ROQ28541.1"/>
    <property type="molecule type" value="Genomic_DNA"/>
</dbReference>
<protein>
    <submittedName>
        <fullName evidence="3">Putative membrane-anchored protein</fullName>
    </submittedName>
</protein>
<keyword evidence="4" id="KW-1185">Reference proteome</keyword>
<dbReference type="InterPro" id="IPR018682">
    <property type="entry name" value="DUF2167_membr"/>
</dbReference>
<evidence type="ECO:0000313" key="3">
    <source>
        <dbReference type="EMBL" id="ROQ28541.1"/>
    </source>
</evidence>
<evidence type="ECO:0000256" key="1">
    <source>
        <dbReference type="SAM" id="Phobius"/>
    </source>
</evidence>
<organism evidence="3 4">
    <name type="scientific">Gallaecimonas pentaromativorans</name>
    <dbReference type="NCBI Taxonomy" id="584787"/>
    <lineage>
        <taxon>Bacteria</taxon>
        <taxon>Pseudomonadati</taxon>
        <taxon>Pseudomonadota</taxon>
        <taxon>Gammaproteobacteria</taxon>
        <taxon>Enterobacterales</taxon>
        <taxon>Gallaecimonadaceae</taxon>
        <taxon>Gallaecimonas</taxon>
    </lineage>
</organism>
<gene>
    <name evidence="3" type="ORF">EDC28_103134</name>
</gene>
<dbReference type="STRING" id="584787.GCA_001247655_00293"/>
<dbReference type="AlphaFoldDB" id="A0A3N1PN15"/>
<keyword evidence="1" id="KW-0812">Transmembrane</keyword>
<keyword evidence="2" id="KW-0732">Signal</keyword>
<dbReference type="Pfam" id="PF09935">
    <property type="entry name" value="DUF2167"/>
    <property type="match status" value="1"/>
</dbReference>
<name>A0A3N1PN15_9GAMM</name>
<feature type="transmembrane region" description="Helical" evidence="1">
    <location>
        <begin position="262"/>
        <end position="284"/>
    </location>
</feature>
<sequence length="297" mass="32735">MKKWIFALFSLVICSQALAVDTATMTDEQYDQWAQGVWNKLDRQTGTITLPNGVATLEVPDNFYYLSPKDAETVLVDVWGNPPSQTLGQGMLFPAGTTPFDDDSWGVTIDYEQDGYVSDSDAADIDYDDLLGSMKKDVADESAQREKNGYGAVALVGWAEKPYYDAVSHKLYWAKEMNFDHSDTNTLNFNIRVLGRKGVLVLNFIAGMDQKAEIDRNLDTVLAMANFDEGARYQDFNPEFDKVAAYGIGGLIAGTVLTKTGFFAAALLLAKKFGVFLLAGLAWLGKKMFGKKNATSE</sequence>
<proteinExistence type="predicted"/>
<accession>A0A3N1PN15</accession>
<feature type="chain" id="PRO_5018120606" evidence="2">
    <location>
        <begin position="20"/>
        <end position="297"/>
    </location>
</feature>
<keyword evidence="1" id="KW-0472">Membrane</keyword>
<comment type="caution">
    <text evidence="3">The sequence shown here is derived from an EMBL/GenBank/DDBJ whole genome shotgun (WGS) entry which is preliminary data.</text>
</comment>
<dbReference type="Proteomes" id="UP000268033">
    <property type="component" value="Unassembled WGS sequence"/>
</dbReference>